<dbReference type="PANTHER" id="PTHR19328">
    <property type="entry name" value="HEDGEHOG-INTERACTING PROTEIN"/>
    <property type="match status" value="1"/>
</dbReference>
<dbReference type="Gene3D" id="2.120.10.30">
    <property type="entry name" value="TolB, C-terminal domain"/>
    <property type="match status" value="1"/>
</dbReference>
<dbReference type="InterPro" id="IPR011042">
    <property type="entry name" value="6-blade_b-propeller_TolB-like"/>
</dbReference>
<reference evidence="4 5" key="1">
    <citation type="journal article" date="2013" name="Int. J. Syst. Evol. Microbiol.">
        <title>Ilumatobacter nonamiense sp. nov. and Ilumatobacter coccineum sp. nov., isolated from seashore sand.</title>
        <authorList>
            <person name="Matsumoto A."/>
            <person name="Kasai H."/>
            <person name="Matsuo Y."/>
            <person name="Shizuri Y."/>
            <person name="Ichikawa N."/>
            <person name="Fujita N."/>
            <person name="Omura S."/>
            <person name="Takahashi Y."/>
        </authorList>
    </citation>
    <scope>NUCLEOTIDE SEQUENCE [LARGE SCALE GENOMIC DNA]</scope>
    <source>
        <strain evidence="5">NBRC 103263 / KCTC 29153 / YM16-304</strain>
    </source>
</reference>
<evidence type="ECO:0000313" key="5">
    <source>
        <dbReference type="Proteomes" id="UP000011863"/>
    </source>
</evidence>
<dbReference type="SUPFAM" id="SSF50952">
    <property type="entry name" value="Soluble quinoprotein glucose dehydrogenase"/>
    <property type="match status" value="1"/>
</dbReference>
<evidence type="ECO:0000259" key="3">
    <source>
        <dbReference type="Pfam" id="PF07995"/>
    </source>
</evidence>
<dbReference type="InterPro" id="IPR012938">
    <property type="entry name" value="Glc/Sorbosone_DH"/>
</dbReference>
<feature type="region of interest" description="Disordered" evidence="1">
    <location>
        <begin position="78"/>
        <end position="97"/>
    </location>
</feature>
<protein>
    <recommendedName>
        <fullName evidence="3">Glucose/Sorbosone dehydrogenase domain-containing protein</fullName>
    </recommendedName>
</protein>
<evidence type="ECO:0000313" key="4">
    <source>
        <dbReference type="EMBL" id="BAN01220.1"/>
    </source>
</evidence>
<dbReference type="PANTHER" id="PTHR19328:SF75">
    <property type="entry name" value="ALDOSE SUGAR DEHYDROGENASE YLII"/>
    <property type="match status" value="1"/>
</dbReference>
<feature type="compositionally biased region" description="Low complexity" evidence="1">
    <location>
        <begin position="78"/>
        <end position="88"/>
    </location>
</feature>
<feature type="signal peptide" evidence="2">
    <location>
        <begin position="1"/>
        <end position="20"/>
    </location>
</feature>
<proteinExistence type="predicted"/>
<accession>A0A6C7E3B0</accession>
<dbReference type="Proteomes" id="UP000011863">
    <property type="component" value="Chromosome"/>
</dbReference>
<dbReference type="RefSeq" id="WP_015440467.1">
    <property type="nucleotide sequence ID" value="NC_020520.1"/>
</dbReference>
<sequence length="464" mass="48626">MTWRRVAVSLVGALVVASCAGSDESSTPSVADTEVFTEVSAPPVEEPADEPEPAEPEPTQPTEPAVTTTLVPAADADLPTAAPSEADPSAPPTTLPGPLEVPVVDLVEVTSFDEPVGVATRSLDPRFFVVQQGGLIVAADAESDTVVLDMADIDGIEVGTEGGEQGLLGLAFHPTLDLAYINFTNGAGTTIVAEMAHDPTTIEFDTSTYREVLSIEQPFANHNGGHLEFGPDGYLYIGTGDGGSAGDPNRAALDLSSRLGKLLRIDPTLGDDGRDFTVPTDNPFLGADDADPTIWSYGLRNPWKFSFDPLTNELWIADVGQNQFEEIHLAPAVDGVDAGRGLSFGWSAFEGDAPFNDDQPTDGHVPPVVTYAHADGGCSVSGGVVARDAAYDDLNGWYVYGDFCSGQVWALDTTSVGISDSTRVGEPVVVELANVPALVAVFEGPDGDIYAVSRSGPLLRLAQR</sequence>
<gene>
    <name evidence="4" type="ORF">YM304_09060</name>
</gene>
<feature type="compositionally biased region" description="Acidic residues" evidence="1">
    <location>
        <begin position="46"/>
        <end position="55"/>
    </location>
</feature>
<dbReference type="AlphaFoldDB" id="A0A6C7E3B0"/>
<dbReference type="InterPro" id="IPR011041">
    <property type="entry name" value="Quinoprot_gluc/sorb_DH_b-prop"/>
</dbReference>
<dbReference type="EMBL" id="AP012057">
    <property type="protein sequence ID" value="BAN01220.1"/>
    <property type="molecule type" value="Genomic_DNA"/>
</dbReference>
<dbReference type="PROSITE" id="PS51257">
    <property type="entry name" value="PROKAR_LIPOPROTEIN"/>
    <property type="match status" value="1"/>
</dbReference>
<evidence type="ECO:0000256" key="2">
    <source>
        <dbReference type="SAM" id="SignalP"/>
    </source>
</evidence>
<keyword evidence="2" id="KW-0732">Signal</keyword>
<name>A0A6C7E3B0_ILUCY</name>
<feature type="chain" id="PRO_5039284205" description="Glucose/Sorbosone dehydrogenase domain-containing protein" evidence="2">
    <location>
        <begin position="21"/>
        <end position="464"/>
    </location>
</feature>
<feature type="domain" description="Glucose/Sorbosone dehydrogenase" evidence="3">
    <location>
        <begin position="113"/>
        <end position="456"/>
    </location>
</feature>
<dbReference type="KEGG" id="aym:YM304_09060"/>
<keyword evidence="5" id="KW-1185">Reference proteome</keyword>
<evidence type="ECO:0000256" key="1">
    <source>
        <dbReference type="SAM" id="MobiDB-lite"/>
    </source>
</evidence>
<dbReference type="Pfam" id="PF07995">
    <property type="entry name" value="GSDH"/>
    <property type="match status" value="1"/>
</dbReference>
<organism evidence="4 5">
    <name type="scientific">Ilumatobacter coccineus (strain NBRC 103263 / KCTC 29153 / YM16-304)</name>
    <dbReference type="NCBI Taxonomy" id="1313172"/>
    <lineage>
        <taxon>Bacteria</taxon>
        <taxon>Bacillati</taxon>
        <taxon>Actinomycetota</taxon>
        <taxon>Acidimicrobiia</taxon>
        <taxon>Acidimicrobiales</taxon>
        <taxon>Ilumatobacteraceae</taxon>
        <taxon>Ilumatobacter</taxon>
    </lineage>
</organism>
<feature type="region of interest" description="Disordered" evidence="1">
    <location>
        <begin position="21"/>
        <end position="67"/>
    </location>
</feature>